<evidence type="ECO:0000313" key="1">
    <source>
        <dbReference type="EMBL" id="SMC61741.1"/>
    </source>
</evidence>
<keyword evidence="2" id="KW-1185">Reference proteome</keyword>
<dbReference type="OrthoDB" id="1453538at2"/>
<dbReference type="STRING" id="504486.SAMN05660703_2047"/>
<proteinExistence type="predicted"/>
<organism evidence="1 2">
    <name type="scientific">Cellulophaga tyrosinoxydans</name>
    <dbReference type="NCBI Taxonomy" id="504486"/>
    <lineage>
        <taxon>Bacteria</taxon>
        <taxon>Pseudomonadati</taxon>
        <taxon>Bacteroidota</taxon>
        <taxon>Flavobacteriia</taxon>
        <taxon>Flavobacteriales</taxon>
        <taxon>Flavobacteriaceae</taxon>
        <taxon>Cellulophaga</taxon>
    </lineage>
</organism>
<reference evidence="1 2" key="1">
    <citation type="submission" date="2017-04" db="EMBL/GenBank/DDBJ databases">
        <authorList>
            <person name="Afonso C.L."/>
            <person name="Miller P.J."/>
            <person name="Scott M.A."/>
            <person name="Spackman E."/>
            <person name="Goraichik I."/>
            <person name="Dimitrov K.M."/>
            <person name="Suarez D.L."/>
            <person name="Swayne D.E."/>
        </authorList>
    </citation>
    <scope>NUCLEOTIDE SEQUENCE [LARGE SCALE GENOMIC DNA]</scope>
    <source>
        <strain evidence="1 2">DSM 21164</strain>
    </source>
</reference>
<sequence>MRNQFCKVGSSKAFTHKSKAVIIEDLYETFKEKSITTSPLNKKRIEFFESKTQQFEKMLKVLH</sequence>
<dbReference type="EMBL" id="FWXO01000003">
    <property type="protein sequence ID" value="SMC61741.1"/>
    <property type="molecule type" value="Genomic_DNA"/>
</dbReference>
<gene>
    <name evidence="1" type="ORF">SAMN05660703_2047</name>
</gene>
<protein>
    <submittedName>
        <fullName evidence="1">Uncharacterized protein</fullName>
    </submittedName>
</protein>
<name>A0A1W2AMQ4_9FLAO</name>
<dbReference type="Proteomes" id="UP000192360">
    <property type="component" value="Unassembled WGS sequence"/>
</dbReference>
<dbReference type="RefSeq" id="WP_084061392.1">
    <property type="nucleotide sequence ID" value="NZ_FWXO01000003.1"/>
</dbReference>
<dbReference type="AlphaFoldDB" id="A0A1W2AMQ4"/>
<evidence type="ECO:0000313" key="2">
    <source>
        <dbReference type="Proteomes" id="UP000192360"/>
    </source>
</evidence>
<accession>A0A1W2AMQ4</accession>